<dbReference type="InterPro" id="IPR001466">
    <property type="entry name" value="Beta-lactam-related"/>
</dbReference>
<evidence type="ECO:0000256" key="1">
    <source>
        <dbReference type="ARBA" id="ARBA00022801"/>
    </source>
</evidence>
<evidence type="ECO:0000313" key="3">
    <source>
        <dbReference type="EMBL" id="QJC51525.1"/>
    </source>
</evidence>
<dbReference type="Proteomes" id="UP000502136">
    <property type="component" value="Chromosome"/>
</dbReference>
<dbReference type="PANTHER" id="PTHR43283">
    <property type="entry name" value="BETA-LACTAMASE-RELATED"/>
    <property type="match status" value="1"/>
</dbReference>
<dbReference type="GO" id="GO:0016787">
    <property type="term" value="F:hydrolase activity"/>
    <property type="evidence" value="ECO:0007669"/>
    <property type="project" value="UniProtKB-KW"/>
</dbReference>
<gene>
    <name evidence="3" type="ORF">HGI30_08155</name>
</gene>
<reference evidence="3 4" key="1">
    <citation type="submission" date="2020-04" db="EMBL/GenBank/DDBJ databases">
        <title>Novel Paenibacillus strain UniB2 isolated from commercial digestive syrup.</title>
        <authorList>
            <person name="Thorat V."/>
            <person name="Kirdat K."/>
            <person name="Tiwarekar B."/>
            <person name="Yadav A."/>
        </authorList>
    </citation>
    <scope>NUCLEOTIDE SEQUENCE [LARGE SCALE GENOMIC DNA]</scope>
    <source>
        <strain evidence="3 4">UniB2</strain>
    </source>
</reference>
<proteinExistence type="predicted"/>
<protein>
    <submittedName>
        <fullName evidence="3">Beta-lactamase family protein</fullName>
    </submittedName>
</protein>
<sequence length="376" mass="39502">MTDKHDAAVLERLLEPLHAAVERKWTPGGAAAVHIRGRRWIGAIGSTSSEPEAARPVEPDTVYDCASLTKVAATLPLVLRLAAEGCLQLDEPASRLLPELAAGPARAATVRQLLAHTSGLPSGENLHSPPVPLAEALRRIAARELRSEPGASAAYSDLGFLLLGELASRAAGLPLDQAVRQLVWEPLGMRRTSYGLREAERAACAPTERDAASGRCWHGIVHDENARALGGVAGHAGMFSTAGDLLRYAAMWLDEPAAGSGASSKAAESVAAGAEALPERIRREAARLQTSGQDGERRGLGWVLRGDKADCFGSLASGSAFGHTGFTGTSVLIDPERGLAAVLLTNRVHFGRGVDLAPLRREFHDAACRLAEGLTG</sequence>
<name>A0A6H2GVV0_9BACL</name>
<dbReference type="Gene3D" id="3.40.710.10">
    <property type="entry name" value="DD-peptidase/beta-lactamase superfamily"/>
    <property type="match status" value="1"/>
</dbReference>
<dbReference type="RefSeq" id="WP_168907172.1">
    <property type="nucleotide sequence ID" value="NZ_CP051428.1"/>
</dbReference>
<dbReference type="EMBL" id="CP051428">
    <property type="protein sequence ID" value="QJC51525.1"/>
    <property type="molecule type" value="Genomic_DNA"/>
</dbReference>
<evidence type="ECO:0000313" key="4">
    <source>
        <dbReference type="Proteomes" id="UP000502136"/>
    </source>
</evidence>
<organism evidence="3 4">
    <name type="scientific">Paenibacillus albicereus</name>
    <dbReference type="NCBI Taxonomy" id="2726185"/>
    <lineage>
        <taxon>Bacteria</taxon>
        <taxon>Bacillati</taxon>
        <taxon>Bacillota</taxon>
        <taxon>Bacilli</taxon>
        <taxon>Bacillales</taxon>
        <taxon>Paenibacillaceae</taxon>
        <taxon>Paenibacillus</taxon>
    </lineage>
</organism>
<evidence type="ECO:0000259" key="2">
    <source>
        <dbReference type="Pfam" id="PF00144"/>
    </source>
</evidence>
<dbReference type="AlphaFoldDB" id="A0A6H2GVV0"/>
<dbReference type="PANTHER" id="PTHR43283:SF11">
    <property type="entry name" value="BETA-LACTAMASE-RELATED DOMAIN-CONTAINING PROTEIN"/>
    <property type="match status" value="1"/>
</dbReference>
<dbReference type="Pfam" id="PF00144">
    <property type="entry name" value="Beta-lactamase"/>
    <property type="match status" value="1"/>
</dbReference>
<feature type="domain" description="Beta-lactamase-related" evidence="2">
    <location>
        <begin position="20"/>
        <end position="361"/>
    </location>
</feature>
<dbReference type="InterPro" id="IPR012338">
    <property type="entry name" value="Beta-lactam/transpept-like"/>
</dbReference>
<keyword evidence="1" id="KW-0378">Hydrolase</keyword>
<keyword evidence="4" id="KW-1185">Reference proteome</keyword>
<dbReference type="SUPFAM" id="SSF56601">
    <property type="entry name" value="beta-lactamase/transpeptidase-like"/>
    <property type="match status" value="1"/>
</dbReference>
<accession>A0A6H2GVV0</accession>
<dbReference type="InterPro" id="IPR050789">
    <property type="entry name" value="Diverse_Enzym_Activities"/>
</dbReference>
<dbReference type="KEGG" id="palr:HGI30_08155"/>